<feature type="transmembrane region" description="Helical" evidence="1">
    <location>
        <begin position="5"/>
        <end position="25"/>
    </location>
</feature>
<accession>A0A250FKY4</accession>
<dbReference type="GeneID" id="84807073"/>
<organism evidence="2 3">
    <name type="scientific">Capnocytophaga gingivalis</name>
    <dbReference type="NCBI Taxonomy" id="1017"/>
    <lineage>
        <taxon>Bacteria</taxon>
        <taxon>Pseudomonadati</taxon>
        <taxon>Bacteroidota</taxon>
        <taxon>Flavobacteriia</taxon>
        <taxon>Flavobacteriales</taxon>
        <taxon>Flavobacteriaceae</taxon>
        <taxon>Capnocytophaga</taxon>
    </lineage>
</organism>
<keyword evidence="1" id="KW-0472">Membrane</keyword>
<evidence type="ECO:0000313" key="3">
    <source>
        <dbReference type="Proteomes" id="UP000217250"/>
    </source>
</evidence>
<gene>
    <name evidence="2" type="ORF">CGC50_00635</name>
</gene>
<dbReference type="EMBL" id="CP022386">
    <property type="protein sequence ID" value="ATA85790.1"/>
    <property type="molecule type" value="Genomic_DNA"/>
</dbReference>
<keyword evidence="1" id="KW-1133">Transmembrane helix</keyword>
<name>A0A250FKY4_9FLAO</name>
<reference evidence="3" key="1">
    <citation type="submission" date="2017-06" db="EMBL/GenBank/DDBJ databases">
        <title>Capnocytophaga spp. assemblies.</title>
        <authorList>
            <person name="Gulvik C.A."/>
        </authorList>
    </citation>
    <scope>NUCLEOTIDE SEQUENCE [LARGE SCALE GENOMIC DNA]</scope>
    <source>
        <strain evidence="3">H1496</strain>
    </source>
</reference>
<keyword evidence="1" id="KW-0812">Transmembrane</keyword>
<dbReference type="Proteomes" id="UP000217250">
    <property type="component" value="Chromosome"/>
</dbReference>
<evidence type="ECO:0000313" key="2">
    <source>
        <dbReference type="EMBL" id="ATA85790.1"/>
    </source>
</evidence>
<proteinExistence type="predicted"/>
<dbReference type="RefSeq" id="WP_095909276.1">
    <property type="nucleotide sequence ID" value="NZ_CP022386.1"/>
</dbReference>
<dbReference type="AlphaFoldDB" id="A0A250FKY4"/>
<feature type="transmembrane region" description="Helical" evidence="1">
    <location>
        <begin position="134"/>
        <end position="154"/>
    </location>
</feature>
<dbReference type="KEGG" id="cgh:CGC50_00635"/>
<protein>
    <submittedName>
        <fullName evidence="2">Uncharacterized protein</fullName>
    </submittedName>
</protein>
<evidence type="ECO:0000256" key="1">
    <source>
        <dbReference type="SAM" id="Phobius"/>
    </source>
</evidence>
<sequence>MKKILIHILIIASAVYISFVFYRTIAIYSQIETMKKTTALVNTCYKQGVILKAYLEKIDGVKQKYKITFLYRATGLFSIRQVPQINDEEEITYYEIEKCYFNKDDVFSTTNKVGISTEKYQRSDFQLFLDIFSYYKNVLFYALFFLNCAFYCYVDSSNKSIKFFCNIYTIIFLFI</sequence>